<dbReference type="OrthoDB" id="1728974at2759"/>
<dbReference type="PANTHER" id="PTHR10492:SF57">
    <property type="entry name" value="ATP-DEPENDENT DNA HELICASE"/>
    <property type="match status" value="1"/>
</dbReference>
<sequence length="285" mass="33571">MTTDIPRIEEEIQYDSHTNLEYCASIKSVQYIFKYVHKEYDCIKVDKKLGTYQQREGQKPTIEWDEITSHLQGSAPEATWGIFKFPLSQRSHSIVQLPVHLPREESVFFEPGQEENALIRAAMKDTTLTAYFKLNRDNPNARQYFYKEIPHHLSVRQVERHCLRLFLINVKGATSLQHLQTVDGVEYPTFKLAAIALNFLEDARVWENTTTEAATYHMPNELRPLFLDICFYCNPTDPLHLLESNMNHLMEDYIRREHVENVSRNLALKWMQDKLHRNNQTMEDL</sequence>
<dbReference type="EMBL" id="CAKKLH010000173">
    <property type="protein sequence ID" value="CAH0105193.1"/>
    <property type="molecule type" value="Genomic_DNA"/>
</dbReference>
<gene>
    <name evidence="1" type="ORF">DGAL_LOCUS8207</name>
</gene>
<dbReference type="AlphaFoldDB" id="A0A8J2WFD7"/>
<accession>A0A8J2WFD7</accession>
<dbReference type="Proteomes" id="UP000789390">
    <property type="component" value="Unassembled WGS sequence"/>
</dbReference>
<evidence type="ECO:0000313" key="1">
    <source>
        <dbReference type="EMBL" id="CAH0105193.1"/>
    </source>
</evidence>
<name>A0A8J2WFD7_9CRUS</name>
<keyword evidence="2" id="KW-1185">Reference proteome</keyword>
<dbReference type="PANTHER" id="PTHR10492">
    <property type="match status" value="1"/>
</dbReference>
<comment type="caution">
    <text evidence="1">The sequence shown here is derived from an EMBL/GenBank/DDBJ whole genome shotgun (WGS) entry which is preliminary data.</text>
</comment>
<protein>
    <submittedName>
        <fullName evidence="1">Uncharacterized protein</fullName>
    </submittedName>
</protein>
<organism evidence="1 2">
    <name type="scientific">Daphnia galeata</name>
    <dbReference type="NCBI Taxonomy" id="27404"/>
    <lineage>
        <taxon>Eukaryota</taxon>
        <taxon>Metazoa</taxon>
        <taxon>Ecdysozoa</taxon>
        <taxon>Arthropoda</taxon>
        <taxon>Crustacea</taxon>
        <taxon>Branchiopoda</taxon>
        <taxon>Diplostraca</taxon>
        <taxon>Cladocera</taxon>
        <taxon>Anomopoda</taxon>
        <taxon>Daphniidae</taxon>
        <taxon>Daphnia</taxon>
    </lineage>
</organism>
<reference evidence="1" key="1">
    <citation type="submission" date="2021-11" db="EMBL/GenBank/DDBJ databases">
        <authorList>
            <person name="Schell T."/>
        </authorList>
    </citation>
    <scope>NUCLEOTIDE SEQUENCE</scope>
    <source>
        <strain evidence="1">M5</strain>
    </source>
</reference>
<proteinExistence type="predicted"/>
<evidence type="ECO:0000313" key="2">
    <source>
        <dbReference type="Proteomes" id="UP000789390"/>
    </source>
</evidence>